<dbReference type="OrthoDB" id="2534523at2759"/>
<keyword evidence="10" id="KW-1185">Reference proteome</keyword>
<dbReference type="Pfam" id="PF00488">
    <property type="entry name" value="MutS_V"/>
    <property type="match status" value="1"/>
</dbReference>
<keyword evidence="2" id="KW-0547">Nucleotide-binding</keyword>
<dbReference type="GO" id="GO:0140664">
    <property type="term" value="F:ATP-dependent DNA damage sensor activity"/>
    <property type="evidence" value="ECO:0007669"/>
    <property type="project" value="InterPro"/>
</dbReference>
<dbReference type="GO" id="GO:0005524">
    <property type="term" value="F:ATP binding"/>
    <property type="evidence" value="ECO:0007669"/>
    <property type="project" value="UniProtKB-KW"/>
</dbReference>
<keyword evidence="5" id="KW-0238">DNA-binding</keyword>
<dbReference type="PROSITE" id="PS00486">
    <property type="entry name" value="DNA_MISMATCH_REPAIR_2"/>
    <property type="match status" value="1"/>
</dbReference>
<evidence type="ECO:0000256" key="6">
    <source>
        <dbReference type="ARBA" id="ARBA00023204"/>
    </source>
</evidence>
<feature type="domain" description="DNA mismatch repair proteins mutS family" evidence="8">
    <location>
        <begin position="860"/>
        <end position="876"/>
    </location>
</feature>
<dbReference type="Gene3D" id="1.10.1420.10">
    <property type="match status" value="3"/>
</dbReference>
<feature type="region of interest" description="Disordered" evidence="7">
    <location>
        <begin position="556"/>
        <end position="579"/>
    </location>
</feature>
<dbReference type="GO" id="GO:0005634">
    <property type="term" value="C:nucleus"/>
    <property type="evidence" value="ECO:0007669"/>
    <property type="project" value="TreeGrafter"/>
</dbReference>
<dbReference type="InterPro" id="IPR000432">
    <property type="entry name" value="DNA_mismatch_repair_MutS_C"/>
</dbReference>
<dbReference type="InterPro" id="IPR007696">
    <property type="entry name" value="DNA_mismatch_repair_MutS_core"/>
</dbReference>
<dbReference type="GO" id="GO:0043504">
    <property type="term" value="P:mitochondrial DNA repair"/>
    <property type="evidence" value="ECO:0007669"/>
    <property type="project" value="TreeGrafter"/>
</dbReference>
<dbReference type="Pfam" id="PF05192">
    <property type="entry name" value="MutS_III"/>
    <property type="match status" value="1"/>
</dbReference>
<dbReference type="RefSeq" id="XP_033588939.1">
    <property type="nucleotide sequence ID" value="XM_033733731.1"/>
</dbReference>
<dbReference type="SUPFAM" id="SSF52540">
    <property type="entry name" value="P-loop containing nucleoside triphosphate hydrolases"/>
    <property type="match status" value="1"/>
</dbReference>
<keyword evidence="6" id="KW-0234">DNA repair</keyword>
<dbReference type="SMART" id="SM00533">
    <property type="entry name" value="MUTSd"/>
    <property type="match status" value="1"/>
</dbReference>
<evidence type="ECO:0000259" key="8">
    <source>
        <dbReference type="PROSITE" id="PS00486"/>
    </source>
</evidence>
<dbReference type="InterPro" id="IPR007695">
    <property type="entry name" value="DNA_mismatch_repair_MutS-lik_N"/>
</dbReference>
<proteinExistence type="inferred from homology"/>
<dbReference type="SUPFAM" id="SSF48334">
    <property type="entry name" value="DNA repair protein MutS, domain III"/>
    <property type="match status" value="1"/>
</dbReference>
<evidence type="ECO:0000256" key="3">
    <source>
        <dbReference type="ARBA" id="ARBA00022763"/>
    </source>
</evidence>
<accession>A0A6A6PQM8</accession>
<dbReference type="AlphaFoldDB" id="A0A6A6PQM8"/>
<dbReference type="InterPro" id="IPR007860">
    <property type="entry name" value="DNA_mmatch_repair_MutS_con_dom"/>
</dbReference>
<gene>
    <name evidence="9" type="ORF">BDY17DRAFT_298384</name>
</gene>
<dbReference type="InterPro" id="IPR045076">
    <property type="entry name" value="MutS"/>
</dbReference>
<evidence type="ECO:0000313" key="9">
    <source>
        <dbReference type="EMBL" id="KAF2482369.1"/>
    </source>
</evidence>
<dbReference type="InterPro" id="IPR017261">
    <property type="entry name" value="DNA_mismatch_repair_MutS/MSH"/>
</dbReference>
<organism evidence="9 10">
    <name type="scientific">Neohortaea acidophila</name>
    <dbReference type="NCBI Taxonomy" id="245834"/>
    <lineage>
        <taxon>Eukaryota</taxon>
        <taxon>Fungi</taxon>
        <taxon>Dikarya</taxon>
        <taxon>Ascomycota</taxon>
        <taxon>Pezizomycotina</taxon>
        <taxon>Dothideomycetes</taxon>
        <taxon>Dothideomycetidae</taxon>
        <taxon>Mycosphaerellales</taxon>
        <taxon>Teratosphaeriaceae</taxon>
        <taxon>Neohortaea</taxon>
    </lineage>
</organism>
<protein>
    <submittedName>
        <fullName evidence="9">Muts domain V-domain-containing protein</fullName>
    </submittedName>
</protein>
<dbReference type="Gene3D" id="3.40.50.300">
    <property type="entry name" value="P-loop containing nucleotide triphosphate hydrolases"/>
    <property type="match status" value="1"/>
</dbReference>
<evidence type="ECO:0000256" key="2">
    <source>
        <dbReference type="ARBA" id="ARBA00022741"/>
    </source>
</evidence>
<dbReference type="InterPro" id="IPR016151">
    <property type="entry name" value="DNA_mismatch_repair_MutS_N"/>
</dbReference>
<dbReference type="FunFam" id="3.40.50.300:FF:001238">
    <property type="entry name" value="DNA mismatch repair protein"/>
    <property type="match status" value="1"/>
</dbReference>
<dbReference type="Gene3D" id="3.30.420.110">
    <property type="entry name" value="MutS, connector domain"/>
    <property type="match status" value="1"/>
</dbReference>
<dbReference type="SMART" id="SM00534">
    <property type="entry name" value="MUTSac"/>
    <property type="match status" value="1"/>
</dbReference>
<dbReference type="GO" id="GO:0005739">
    <property type="term" value="C:mitochondrion"/>
    <property type="evidence" value="ECO:0007669"/>
    <property type="project" value="TreeGrafter"/>
</dbReference>
<dbReference type="PANTHER" id="PTHR11361">
    <property type="entry name" value="DNA MISMATCH REPAIR PROTEIN MUTS FAMILY MEMBER"/>
    <property type="match status" value="1"/>
</dbReference>
<evidence type="ECO:0000256" key="1">
    <source>
        <dbReference type="ARBA" id="ARBA00006271"/>
    </source>
</evidence>
<evidence type="ECO:0000313" key="10">
    <source>
        <dbReference type="Proteomes" id="UP000799767"/>
    </source>
</evidence>
<dbReference type="SUPFAM" id="SSF53150">
    <property type="entry name" value="DNA repair protein MutS, domain II"/>
    <property type="match status" value="1"/>
</dbReference>
<feature type="region of interest" description="Disordered" evidence="7">
    <location>
        <begin position="51"/>
        <end position="76"/>
    </location>
</feature>
<dbReference type="GeneID" id="54474733"/>
<dbReference type="PIRSF" id="PIRSF037677">
    <property type="entry name" value="DNA_mis_repair_Msh6"/>
    <property type="match status" value="1"/>
</dbReference>
<dbReference type="GO" id="GO:0030983">
    <property type="term" value="F:mismatched DNA binding"/>
    <property type="evidence" value="ECO:0007669"/>
    <property type="project" value="InterPro"/>
</dbReference>
<dbReference type="InterPro" id="IPR036187">
    <property type="entry name" value="DNA_mismatch_repair_MutS_sf"/>
</dbReference>
<dbReference type="Pfam" id="PF05188">
    <property type="entry name" value="MutS_II"/>
    <property type="match status" value="1"/>
</dbReference>
<keyword evidence="4" id="KW-0067">ATP-binding</keyword>
<dbReference type="Pfam" id="PF01624">
    <property type="entry name" value="MutS_I"/>
    <property type="match status" value="1"/>
</dbReference>
<comment type="similarity">
    <text evidence="1">Belongs to the DNA mismatch repair MutS family.</text>
</comment>
<dbReference type="PANTHER" id="PTHR11361:SF34">
    <property type="entry name" value="DNA MISMATCH REPAIR PROTEIN MSH1, MITOCHONDRIAL"/>
    <property type="match status" value="1"/>
</dbReference>
<dbReference type="SUPFAM" id="SSF55271">
    <property type="entry name" value="DNA repair protein MutS, domain I"/>
    <property type="match status" value="1"/>
</dbReference>
<evidence type="ECO:0000256" key="4">
    <source>
        <dbReference type="ARBA" id="ARBA00022840"/>
    </source>
</evidence>
<evidence type="ECO:0000256" key="7">
    <source>
        <dbReference type="SAM" id="MobiDB-lite"/>
    </source>
</evidence>
<reference evidence="9" key="1">
    <citation type="journal article" date="2020" name="Stud. Mycol.">
        <title>101 Dothideomycetes genomes: a test case for predicting lifestyles and emergence of pathogens.</title>
        <authorList>
            <person name="Haridas S."/>
            <person name="Albert R."/>
            <person name="Binder M."/>
            <person name="Bloem J."/>
            <person name="Labutti K."/>
            <person name="Salamov A."/>
            <person name="Andreopoulos B."/>
            <person name="Baker S."/>
            <person name="Barry K."/>
            <person name="Bills G."/>
            <person name="Bluhm B."/>
            <person name="Cannon C."/>
            <person name="Castanera R."/>
            <person name="Culley D."/>
            <person name="Daum C."/>
            <person name="Ezra D."/>
            <person name="Gonzalez J."/>
            <person name="Henrissat B."/>
            <person name="Kuo A."/>
            <person name="Liang C."/>
            <person name="Lipzen A."/>
            <person name="Lutzoni F."/>
            <person name="Magnuson J."/>
            <person name="Mondo S."/>
            <person name="Nolan M."/>
            <person name="Ohm R."/>
            <person name="Pangilinan J."/>
            <person name="Park H.-J."/>
            <person name="Ramirez L."/>
            <person name="Alfaro M."/>
            <person name="Sun H."/>
            <person name="Tritt A."/>
            <person name="Yoshinaga Y."/>
            <person name="Zwiers L.-H."/>
            <person name="Turgeon B."/>
            <person name="Goodwin S."/>
            <person name="Spatafora J."/>
            <person name="Crous P."/>
            <person name="Grigoriev I."/>
        </authorList>
    </citation>
    <scope>NUCLEOTIDE SEQUENCE</scope>
    <source>
        <strain evidence="9">CBS 113389</strain>
    </source>
</reference>
<dbReference type="InterPro" id="IPR027417">
    <property type="entry name" value="P-loop_NTPase"/>
</dbReference>
<dbReference type="InterPro" id="IPR036678">
    <property type="entry name" value="MutS_con_dom_sf"/>
</dbReference>
<dbReference type="Proteomes" id="UP000799767">
    <property type="component" value="Unassembled WGS sequence"/>
</dbReference>
<evidence type="ECO:0000256" key="5">
    <source>
        <dbReference type="ARBA" id="ARBA00023125"/>
    </source>
</evidence>
<keyword evidence="3" id="KW-0227">DNA damage</keyword>
<sequence>MSLRSVCRPATCRNIVTVLFRPSWQLRAISAFGPTILTRGAKRKTVVKLKDLPQGGLPPLSENPKDGASNEPANDVQTRRLPPAFQQHYNNMRKYPDCVLLTRIGDFYELYFEHVPKYAPLLGLKPSAKGNKDNPIPMAGFKIEQLDKYTRILVQDHNLKVAIADQVKVSAEDEPLRYDRPVKRILTKGTLVDQDFIEPYENSYLLGIHIDGLVSSASASASSEAHDKYRRTTKVGVSWLDLSSGDFFVQTSDLATLPSLVARIAPREIVFHSSMESADQIALQKLLGEIGWVFQFHRPSQAASSVAEWASMLEKPVSAEDIPHFTAQELAAGNIVLDYVRDKLHDESVQLQPPVRRSDNDFMAIDKQSLRGLEIKSLIRDGSFKGSLLHAIRRTVTRSGARLLNQRITSPSMSLSVINNRLDLVDEMLSHDALREDVTALLERTADTFRLLQRFSINRGDADDLLALARTVEVMSQMSEILHDHILAGQRSNEDAPSDKGCLWDVLERLDLEGPNKLAKAILTAIDEEGLTRKHNNEDAGREEAEEMTEEVMEADAAGEKAPQLTRRASISKPPLSADSPELDSQDIWIMRRNASSALGITHRQLDELRKDKHQLLLQLRTQFNTDVYFQWSLRYGHTCRIKGKDVHKIDISSLPGVQNVSSTKTIRTFHFAELTALGDRIDGAKARIRTEEERMFSKLRAQVIQNIVKLRRNAAVLDELDVACSSAIVAKERNLTRPEVDNTTSHHIIGGRHPTVDIGLKEQGRPFTSNDCFVGDSERIYLLTGPNMGGKSTYLRQNALITILAQTGCFVPAEYARIGLVDKIFSRVGSADNLYQDQSTFMVEMMETAEILKRATPRSFVIMDEVGRGTTPEDGLAVSYACLHQIHHVNKCRTLFATHFHALADMTVDFDDLSCYCTDLAEERDGGWAFLHRLRPGVNRTSHALKVARMAGMPGEAIGVASDVLKARGFGESPQGMRNVSEEVGVAAMGGRG</sequence>
<name>A0A6A6PQM8_9PEZI</name>
<dbReference type="GO" id="GO:0006298">
    <property type="term" value="P:mismatch repair"/>
    <property type="evidence" value="ECO:0007669"/>
    <property type="project" value="InterPro"/>
</dbReference>
<dbReference type="EMBL" id="MU001636">
    <property type="protein sequence ID" value="KAF2482369.1"/>
    <property type="molecule type" value="Genomic_DNA"/>
</dbReference>
<dbReference type="Gene3D" id="3.40.1170.10">
    <property type="entry name" value="DNA repair protein MutS, domain I"/>
    <property type="match status" value="1"/>
</dbReference>